<evidence type="ECO:0000256" key="1">
    <source>
        <dbReference type="ARBA" id="ARBA00007837"/>
    </source>
</evidence>
<feature type="domain" description="PEP-utilising enzyme mobile" evidence="2">
    <location>
        <begin position="950"/>
        <end position="1017"/>
    </location>
</feature>
<dbReference type="EMBL" id="CAJPVJ010004230">
    <property type="protein sequence ID" value="CAG2168419.1"/>
    <property type="molecule type" value="Genomic_DNA"/>
</dbReference>
<dbReference type="InterPro" id="IPR002192">
    <property type="entry name" value="PPDK_AMP/ATP-bd"/>
</dbReference>
<comment type="similarity">
    <text evidence="1">Belongs to the PEP-utilizing enzyme family.</text>
</comment>
<dbReference type="Gene3D" id="3.30.1490.20">
    <property type="entry name" value="ATP-grasp fold, A domain"/>
    <property type="match status" value="1"/>
</dbReference>
<dbReference type="Gene3D" id="3.50.30.10">
    <property type="entry name" value="Phosphohistidine domain"/>
    <property type="match status" value="1"/>
</dbReference>
<evidence type="ECO:0000259" key="3">
    <source>
        <dbReference type="Pfam" id="PF01326"/>
    </source>
</evidence>
<evidence type="ECO:0000259" key="2">
    <source>
        <dbReference type="Pfam" id="PF00391"/>
    </source>
</evidence>
<dbReference type="PANTHER" id="PTHR43615">
    <property type="entry name" value="PHOSPHOENOLPYRUVATE SYNTHASE-RELATED"/>
    <property type="match status" value="1"/>
</dbReference>
<dbReference type="GO" id="GO:0005524">
    <property type="term" value="F:ATP binding"/>
    <property type="evidence" value="ECO:0007669"/>
    <property type="project" value="InterPro"/>
</dbReference>
<dbReference type="SUPFAM" id="SSF56059">
    <property type="entry name" value="Glutathione synthetase ATP-binding domain-like"/>
    <property type="match status" value="1"/>
</dbReference>
<dbReference type="AlphaFoldDB" id="A0A7R9M1P6"/>
<name>A0A7R9M1P6_9ACAR</name>
<evidence type="ECO:0000313" key="4">
    <source>
        <dbReference type="EMBL" id="CAD7650629.1"/>
    </source>
</evidence>
<reference evidence="4" key="1">
    <citation type="submission" date="2020-11" db="EMBL/GenBank/DDBJ databases">
        <authorList>
            <person name="Tran Van P."/>
        </authorList>
    </citation>
    <scope>NUCLEOTIDE SEQUENCE</scope>
</reference>
<evidence type="ECO:0008006" key="6">
    <source>
        <dbReference type="Google" id="ProtNLM"/>
    </source>
</evidence>
<dbReference type="EMBL" id="OC919055">
    <property type="protein sequence ID" value="CAD7650629.1"/>
    <property type="molecule type" value="Genomic_DNA"/>
</dbReference>
<organism evidence="4">
    <name type="scientific">Oppiella nova</name>
    <dbReference type="NCBI Taxonomy" id="334625"/>
    <lineage>
        <taxon>Eukaryota</taxon>
        <taxon>Metazoa</taxon>
        <taxon>Ecdysozoa</taxon>
        <taxon>Arthropoda</taxon>
        <taxon>Chelicerata</taxon>
        <taxon>Arachnida</taxon>
        <taxon>Acari</taxon>
        <taxon>Acariformes</taxon>
        <taxon>Sarcoptiformes</taxon>
        <taxon>Oribatida</taxon>
        <taxon>Brachypylina</taxon>
        <taxon>Oppioidea</taxon>
        <taxon>Oppiidae</taxon>
        <taxon>Oppiella</taxon>
    </lineage>
</organism>
<dbReference type="Gene3D" id="3.30.470.20">
    <property type="entry name" value="ATP-grasp fold, B domain"/>
    <property type="match status" value="1"/>
</dbReference>
<dbReference type="Pfam" id="PF00391">
    <property type="entry name" value="PEP-utilizers"/>
    <property type="match status" value="1"/>
</dbReference>
<dbReference type="InterPro" id="IPR051549">
    <property type="entry name" value="PEP_Utilizing_Enz"/>
</dbReference>
<dbReference type="PANTHER" id="PTHR43615:SF1">
    <property type="entry name" value="PPDK_N DOMAIN-CONTAINING PROTEIN"/>
    <property type="match status" value="1"/>
</dbReference>
<protein>
    <recommendedName>
        <fullName evidence="6">Phosphoenolpyruvate synthase</fullName>
    </recommendedName>
</protein>
<keyword evidence="5" id="KW-1185">Reference proteome</keyword>
<sequence length="1025" mass="114734">MGTIIKREDSSFMMWTSRETPMLLGYYHDKRNGIMNVLISVFDFQNDFDPKFIAKELSALGISELIEEERHEQWGHLVGSVQFDNQLSKDVFLWGNKFKQYLNSWDNRKAVRIYGFSCKSFAFHVGAVRSLHNYRFRYGYAVDVSVSGGKGASLASLMQLSGNCETQFVAVDVSVSGGKGASLASLMQLSGNCETQSERRELLQKCCQEVSEKFAKQELPQLIREEIETNLLTIFGENFESIRFAVRSSALSEDSEEMSSAGQMTTILGVKGIEDISNAVMKCWSSQFEFVAVEYKRGYGQEINSPMAVVIQEMIDCQAAGVILTCDPLSGDERNVVITGNYGIGESVVSAAAEPDTIRLNVQIESNSLLHKRNITGIESIEIGSKLKSIILNDNNESGTIEVNTVNSDECCLSDSQCTTLGEVSLEVHRFYGNPRDIEWGIRDNEIYLLQSRPITHLNNWSDWEAMHEMDSGQQSESEYFSRANLGEVFPGATSHLGLSWILTVWNANGFVSPFPSSPVQSRPGTFPFVGDARSRISKCIQIGMFGHEFGDEYNELIADSNEKAPKKSMPLTTKIWIFLGSFKYFLTPGVTIREAQKGLKNFDIFEGRIAFTAKDVFKTLLETAHLQAQMAYAHGKATICSMVYNVVLLDILKKSNNDNNEVSCANQVVSAQVPNLLRDIAISIENRQQFRQLSDERALKYLLHSDTTASIKFKKFLLEYGHRGYKEFDPMALQWADNPISVVKSLKTMLIGDRTLGLKISKTIDETISSLKTRLTFSKKLLLKYLLIPWCQSGISLREQSKHYMTKNVNHYRRGFWRLAKLMVSEGRLPEPDLLFHMTLPEVDALLNERMSTIIGEEVDALLNERDPTIIGRARLRRKVHSIQEKFKFDETSIGPNMRPRNDNLDSGNIVLSEGVARIKGTPVSAGKIRGRCCVAMSLDEAQNIQVVNGDILITYSTDIGWSPYFPMLSGLATEIGGLISHGAVIAREYGLPCLVGVGGAHRLFQTGDEVVIDTEIGEIYKID</sequence>
<dbReference type="GO" id="GO:0016301">
    <property type="term" value="F:kinase activity"/>
    <property type="evidence" value="ECO:0007669"/>
    <property type="project" value="InterPro"/>
</dbReference>
<proteinExistence type="inferred from homology"/>
<accession>A0A7R9M1P6</accession>
<dbReference type="InterPro" id="IPR013815">
    <property type="entry name" value="ATP_grasp_subdomain_1"/>
</dbReference>
<dbReference type="SUPFAM" id="SSF52009">
    <property type="entry name" value="Phosphohistidine domain"/>
    <property type="match status" value="1"/>
</dbReference>
<evidence type="ECO:0000313" key="5">
    <source>
        <dbReference type="Proteomes" id="UP000728032"/>
    </source>
</evidence>
<dbReference type="Proteomes" id="UP000728032">
    <property type="component" value="Unassembled WGS sequence"/>
</dbReference>
<feature type="domain" description="Pyruvate phosphate dikinase AMP/ATP-binding" evidence="3">
    <location>
        <begin position="148"/>
        <end position="467"/>
    </location>
</feature>
<gene>
    <name evidence="4" type="ORF">ONB1V03_LOCUS7909</name>
</gene>
<dbReference type="InterPro" id="IPR008279">
    <property type="entry name" value="PEP-util_enz_mobile_dom"/>
</dbReference>
<dbReference type="OrthoDB" id="6435135at2759"/>
<dbReference type="InterPro" id="IPR036637">
    <property type="entry name" value="Phosphohistidine_dom_sf"/>
</dbReference>
<dbReference type="Pfam" id="PF01326">
    <property type="entry name" value="PPDK_N"/>
    <property type="match status" value="1"/>
</dbReference>